<feature type="region of interest" description="Disordered" evidence="1">
    <location>
        <begin position="10"/>
        <end position="38"/>
    </location>
</feature>
<feature type="compositionally biased region" description="Basic and acidic residues" evidence="1">
    <location>
        <begin position="509"/>
        <end position="519"/>
    </location>
</feature>
<reference evidence="2 3" key="2">
    <citation type="submission" date="2018-11" db="EMBL/GenBank/DDBJ databases">
        <authorList>
            <consortium name="Pathogen Informatics"/>
        </authorList>
    </citation>
    <scope>NUCLEOTIDE SEQUENCE [LARGE SCALE GENOMIC DNA]</scope>
</reference>
<dbReference type="EMBL" id="UYRS01018350">
    <property type="protein sequence ID" value="VDK33479.1"/>
    <property type="molecule type" value="Genomic_DNA"/>
</dbReference>
<feature type="compositionally biased region" description="Basic residues" evidence="1">
    <location>
        <begin position="466"/>
        <end position="475"/>
    </location>
</feature>
<organism evidence="4">
    <name type="scientific">Taenia asiatica</name>
    <name type="common">Asian tapeworm</name>
    <dbReference type="NCBI Taxonomy" id="60517"/>
    <lineage>
        <taxon>Eukaryota</taxon>
        <taxon>Metazoa</taxon>
        <taxon>Spiralia</taxon>
        <taxon>Lophotrochozoa</taxon>
        <taxon>Platyhelminthes</taxon>
        <taxon>Cestoda</taxon>
        <taxon>Eucestoda</taxon>
        <taxon>Cyclophyllidea</taxon>
        <taxon>Taeniidae</taxon>
        <taxon>Taenia</taxon>
    </lineage>
</organism>
<proteinExistence type="predicted"/>
<keyword evidence="3" id="KW-1185">Reference proteome</keyword>
<feature type="compositionally biased region" description="Basic and acidic residues" evidence="1">
    <location>
        <begin position="530"/>
        <end position="539"/>
    </location>
</feature>
<evidence type="ECO:0000313" key="2">
    <source>
        <dbReference type="EMBL" id="VDK33479.1"/>
    </source>
</evidence>
<dbReference type="OrthoDB" id="6259662at2759"/>
<dbReference type="WBParaSite" id="TASK_0000447201-mRNA-1">
    <property type="protein sequence ID" value="TASK_0000447201-mRNA-1"/>
    <property type="gene ID" value="TASK_0000447201"/>
</dbReference>
<evidence type="ECO:0000256" key="1">
    <source>
        <dbReference type="SAM" id="MobiDB-lite"/>
    </source>
</evidence>
<name>A0A0R3W3H7_TAEAS</name>
<feature type="region of interest" description="Disordered" evidence="1">
    <location>
        <begin position="309"/>
        <end position="336"/>
    </location>
</feature>
<evidence type="ECO:0000313" key="3">
    <source>
        <dbReference type="Proteomes" id="UP000282613"/>
    </source>
</evidence>
<feature type="compositionally biased region" description="Low complexity" evidence="1">
    <location>
        <begin position="81"/>
        <end position="107"/>
    </location>
</feature>
<sequence>MLLRTSQAEIAKLKRGPENTTKSCAHSNHRSRGVSMLDPRRSIDHADLIGCLHTPLNYKITTCSKHVPALRSAGLRNAGRSFSSSSGSSSASSSSSSSSLSSSSASACQKRPRSRQHWQPPPLSASTSRRPLALTSSTNSQSGRPRNHHFSAESNQIPCRNHKPPECLASSSISGVKLGATKGTEKHLEPVMADASTGVEDGPAAHLMRLVRASVRSAREHHSASVKLAPSTEGKYLDESEKAIVDAFYHAEEERCISASKRPRSQSPQRSLPFSPTLFARRQMLKHSSLCSLNPSAFCNITATTTSASTSDLLPRNSVTSGTPHSFNADHTEAKSKKMEYVSCPASSAPTTASVGRASTPEGEAKYVDTDVEVVEVEKKKQQKMKVRAEVVVMGGEREPSFDEDENRTRVDSPRIEIEDAISEVASRPDAEGVEAMSEGEVNDEEEEDAMEEEPRDERTNNSNNSHRKAHRSGRIHGQWLHHHTECSTALHHSPPKSMQHKPHHRVITSHERRCKVEPVESPPSKRTRRLSDERESYLRFRNSPPRRAHNHPRVPAPRPPASIACRRFLSTSGGGGKFVNVLVHRTRPSPAFVSHRSSAVVFRSSRRSVTQRSFTQRH</sequence>
<reference evidence="4" key="1">
    <citation type="submission" date="2017-02" db="UniProtKB">
        <authorList>
            <consortium name="WormBaseParasite"/>
        </authorList>
    </citation>
    <scope>IDENTIFICATION</scope>
</reference>
<feature type="region of interest" description="Disordered" evidence="1">
    <location>
        <begin position="426"/>
        <end position="476"/>
    </location>
</feature>
<protein>
    <submittedName>
        <fullName evidence="4">Non-specific serine/threonine protein kinase</fullName>
    </submittedName>
</protein>
<feature type="region of interest" description="Disordered" evidence="1">
    <location>
        <begin position="78"/>
        <end position="166"/>
    </location>
</feature>
<dbReference type="Proteomes" id="UP000282613">
    <property type="component" value="Unassembled WGS sequence"/>
</dbReference>
<feature type="compositionally biased region" description="Acidic residues" evidence="1">
    <location>
        <begin position="441"/>
        <end position="455"/>
    </location>
</feature>
<accession>A0A0R3W3H7</accession>
<gene>
    <name evidence="2" type="ORF">TASK_LOCUS4473</name>
</gene>
<feature type="compositionally biased region" description="Polar residues" evidence="1">
    <location>
        <begin position="124"/>
        <end position="144"/>
    </location>
</feature>
<feature type="compositionally biased region" description="Basic residues" evidence="1">
    <location>
        <begin position="499"/>
        <end position="508"/>
    </location>
</feature>
<dbReference type="AlphaFoldDB" id="A0A0R3W3H7"/>
<feature type="region of interest" description="Disordered" evidence="1">
    <location>
        <begin position="488"/>
        <end position="562"/>
    </location>
</feature>
<evidence type="ECO:0000313" key="4">
    <source>
        <dbReference type="WBParaSite" id="TASK_0000447201-mRNA-1"/>
    </source>
</evidence>
<feature type="compositionally biased region" description="Polar residues" evidence="1">
    <location>
        <begin position="317"/>
        <end position="326"/>
    </location>
</feature>